<accession>A0ABW3WSR8</accession>
<dbReference type="RefSeq" id="WP_238202967.1">
    <property type="nucleotide sequence ID" value="NZ_JBHTND010000002.1"/>
</dbReference>
<comment type="caution">
    <text evidence="1">The sequence shown here is derived from an EMBL/GenBank/DDBJ whole genome shotgun (WGS) entry which is preliminary data.</text>
</comment>
<keyword evidence="2" id="KW-1185">Reference proteome</keyword>
<protein>
    <submittedName>
        <fullName evidence="1">Helix-turn-helix transcriptional regulator</fullName>
    </submittedName>
</protein>
<proteinExistence type="predicted"/>
<sequence>METTEILGGEGCLRLSQFVGPALAVPMSKSSWWAGVRAGIYPQPVKLGPRITAWRKADIRAFLERGVS</sequence>
<organism evidence="1 2">
    <name type="scientific">Methylobacterium marchantiae</name>
    <dbReference type="NCBI Taxonomy" id="600331"/>
    <lineage>
        <taxon>Bacteria</taxon>
        <taxon>Pseudomonadati</taxon>
        <taxon>Pseudomonadota</taxon>
        <taxon>Alphaproteobacteria</taxon>
        <taxon>Hyphomicrobiales</taxon>
        <taxon>Methylobacteriaceae</taxon>
        <taxon>Methylobacterium</taxon>
    </lineage>
</organism>
<evidence type="ECO:0000313" key="2">
    <source>
        <dbReference type="Proteomes" id="UP001597176"/>
    </source>
</evidence>
<reference evidence="2" key="1">
    <citation type="journal article" date="2019" name="Int. J. Syst. Evol. Microbiol.">
        <title>The Global Catalogue of Microorganisms (GCM) 10K type strain sequencing project: providing services to taxonomists for standard genome sequencing and annotation.</title>
        <authorList>
            <consortium name="The Broad Institute Genomics Platform"/>
            <consortium name="The Broad Institute Genome Sequencing Center for Infectious Disease"/>
            <person name="Wu L."/>
            <person name="Ma J."/>
        </authorList>
    </citation>
    <scope>NUCLEOTIDE SEQUENCE [LARGE SCALE GENOMIC DNA]</scope>
    <source>
        <strain evidence="2">CCUG 56108</strain>
    </source>
</reference>
<name>A0ABW3WSR8_9HYPH</name>
<dbReference type="Proteomes" id="UP001597176">
    <property type="component" value="Unassembled WGS sequence"/>
</dbReference>
<evidence type="ECO:0000313" key="1">
    <source>
        <dbReference type="EMBL" id="MFD1300267.1"/>
    </source>
</evidence>
<dbReference type="Pfam" id="PF05930">
    <property type="entry name" value="Phage_AlpA"/>
    <property type="match status" value="1"/>
</dbReference>
<dbReference type="EMBL" id="JBHTND010000002">
    <property type="protein sequence ID" value="MFD1300267.1"/>
    <property type="molecule type" value="Genomic_DNA"/>
</dbReference>
<gene>
    <name evidence="1" type="ORF">ACFQ4G_01540</name>
</gene>
<dbReference type="InterPro" id="IPR010260">
    <property type="entry name" value="AlpA"/>
</dbReference>